<evidence type="ECO:0000256" key="5">
    <source>
        <dbReference type="ARBA" id="ARBA00023175"/>
    </source>
</evidence>
<evidence type="ECO:0000256" key="8">
    <source>
        <dbReference type="SAM" id="Coils"/>
    </source>
</evidence>
<dbReference type="Pfam" id="PF00225">
    <property type="entry name" value="Kinesin"/>
    <property type="match status" value="1"/>
</dbReference>
<feature type="binding site" evidence="7">
    <location>
        <begin position="351"/>
        <end position="358"/>
    </location>
    <ligand>
        <name>ATP</name>
        <dbReference type="ChEBI" id="CHEBI:30616"/>
    </ligand>
</feature>
<evidence type="ECO:0000313" key="12">
    <source>
        <dbReference type="EnsemblPlants" id="Pp3c5_1290V3.1"/>
    </source>
</evidence>
<evidence type="ECO:0000256" key="4">
    <source>
        <dbReference type="ARBA" id="ARBA00023054"/>
    </source>
</evidence>
<dbReference type="InterPro" id="IPR027417">
    <property type="entry name" value="P-loop_NTPase"/>
</dbReference>
<reference evidence="11 13" key="2">
    <citation type="journal article" date="2018" name="Plant J.">
        <title>The Physcomitrella patens chromosome-scale assembly reveals moss genome structure and evolution.</title>
        <authorList>
            <person name="Lang D."/>
            <person name="Ullrich K.K."/>
            <person name="Murat F."/>
            <person name="Fuchs J."/>
            <person name="Jenkins J."/>
            <person name="Haas F.B."/>
            <person name="Piednoel M."/>
            <person name="Gundlach H."/>
            <person name="Van Bel M."/>
            <person name="Meyberg R."/>
            <person name="Vives C."/>
            <person name="Morata J."/>
            <person name="Symeonidi A."/>
            <person name="Hiss M."/>
            <person name="Muchero W."/>
            <person name="Kamisugi Y."/>
            <person name="Saleh O."/>
            <person name="Blanc G."/>
            <person name="Decker E.L."/>
            <person name="van Gessel N."/>
            <person name="Grimwood J."/>
            <person name="Hayes R.D."/>
            <person name="Graham S.W."/>
            <person name="Gunter L.E."/>
            <person name="McDaniel S.F."/>
            <person name="Hoernstein S.N.W."/>
            <person name="Larsson A."/>
            <person name="Li F.W."/>
            <person name="Perroud P.F."/>
            <person name="Phillips J."/>
            <person name="Ranjan P."/>
            <person name="Rokshar D.S."/>
            <person name="Rothfels C.J."/>
            <person name="Schneider L."/>
            <person name="Shu S."/>
            <person name="Stevenson D.W."/>
            <person name="Thummler F."/>
            <person name="Tillich M."/>
            <person name="Villarreal Aguilar J.C."/>
            <person name="Widiez T."/>
            <person name="Wong G.K."/>
            <person name="Wymore A."/>
            <person name="Zhang Y."/>
            <person name="Zimmer A.D."/>
            <person name="Quatrano R.S."/>
            <person name="Mayer K.F.X."/>
            <person name="Goodstein D."/>
            <person name="Casacuberta J.M."/>
            <person name="Vandepoele K."/>
            <person name="Reski R."/>
            <person name="Cuming A.C."/>
            <person name="Tuskan G.A."/>
            <person name="Maumus F."/>
            <person name="Salse J."/>
            <person name="Schmutz J."/>
            <person name="Rensing S.A."/>
        </authorList>
    </citation>
    <scope>NUCLEOTIDE SEQUENCE [LARGE SCALE GENOMIC DNA]</scope>
    <source>
        <strain evidence="12 13">cv. Gransden 2004</strain>
    </source>
</reference>
<dbReference type="Proteomes" id="UP000006727">
    <property type="component" value="Chromosome 5"/>
</dbReference>
<feature type="compositionally biased region" description="Low complexity" evidence="9">
    <location>
        <begin position="159"/>
        <end position="214"/>
    </location>
</feature>
<feature type="compositionally biased region" description="Polar residues" evidence="9">
    <location>
        <begin position="1179"/>
        <end position="1194"/>
    </location>
</feature>
<dbReference type="PANTHER" id="PTHR37739:SF8">
    <property type="entry name" value="KINESIN-LIKE PROTEIN KIN-12D"/>
    <property type="match status" value="1"/>
</dbReference>
<dbReference type="InterPro" id="IPR001752">
    <property type="entry name" value="Kinesin_motor_dom"/>
</dbReference>
<evidence type="ECO:0000313" key="13">
    <source>
        <dbReference type="Proteomes" id="UP000006727"/>
    </source>
</evidence>
<evidence type="ECO:0000256" key="9">
    <source>
        <dbReference type="SAM" id="MobiDB-lite"/>
    </source>
</evidence>
<dbReference type="FunFam" id="3.40.850.10:FF:000033">
    <property type="entry name" value="Kinesin-like protein KIN-12E"/>
    <property type="match status" value="1"/>
</dbReference>
<dbReference type="GO" id="GO:0005524">
    <property type="term" value="F:ATP binding"/>
    <property type="evidence" value="ECO:0007669"/>
    <property type="project" value="UniProtKB-UniRule"/>
</dbReference>
<reference evidence="11 13" key="1">
    <citation type="journal article" date="2008" name="Science">
        <title>The Physcomitrella genome reveals evolutionary insights into the conquest of land by plants.</title>
        <authorList>
            <person name="Rensing S."/>
            <person name="Lang D."/>
            <person name="Zimmer A."/>
            <person name="Terry A."/>
            <person name="Salamov A."/>
            <person name="Shapiro H."/>
            <person name="Nishiyama T."/>
            <person name="Perroud P.-F."/>
            <person name="Lindquist E."/>
            <person name="Kamisugi Y."/>
            <person name="Tanahashi T."/>
            <person name="Sakakibara K."/>
            <person name="Fujita T."/>
            <person name="Oishi K."/>
            <person name="Shin-I T."/>
            <person name="Kuroki Y."/>
            <person name="Toyoda A."/>
            <person name="Suzuki Y."/>
            <person name="Hashimoto A."/>
            <person name="Yamaguchi K."/>
            <person name="Sugano A."/>
            <person name="Kohara Y."/>
            <person name="Fujiyama A."/>
            <person name="Anterola A."/>
            <person name="Aoki S."/>
            <person name="Ashton N."/>
            <person name="Barbazuk W.B."/>
            <person name="Barker E."/>
            <person name="Bennetzen J."/>
            <person name="Bezanilla M."/>
            <person name="Blankenship R."/>
            <person name="Cho S.H."/>
            <person name="Dutcher S."/>
            <person name="Estelle M."/>
            <person name="Fawcett J.A."/>
            <person name="Gundlach H."/>
            <person name="Hanada K."/>
            <person name="Heyl A."/>
            <person name="Hicks K.A."/>
            <person name="Hugh J."/>
            <person name="Lohr M."/>
            <person name="Mayer K."/>
            <person name="Melkozernov A."/>
            <person name="Murata T."/>
            <person name="Nelson D."/>
            <person name="Pils B."/>
            <person name="Prigge M."/>
            <person name="Reiss B."/>
            <person name="Renner T."/>
            <person name="Rombauts S."/>
            <person name="Rushton P."/>
            <person name="Sanderfoot A."/>
            <person name="Schween G."/>
            <person name="Shiu S.-H."/>
            <person name="Stueber K."/>
            <person name="Theodoulou F.L."/>
            <person name="Tu H."/>
            <person name="Van de Peer Y."/>
            <person name="Verrier P.J."/>
            <person name="Waters E."/>
            <person name="Wood A."/>
            <person name="Yang L."/>
            <person name="Cove D."/>
            <person name="Cuming A."/>
            <person name="Hasebe M."/>
            <person name="Lucas S."/>
            <person name="Mishler D.B."/>
            <person name="Reski R."/>
            <person name="Grigoriev I."/>
            <person name="Quatrano R.S."/>
            <person name="Boore J.L."/>
        </authorList>
    </citation>
    <scope>NUCLEOTIDE SEQUENCE [LARGE SCALE GENOMIC DNA]</scope>
    <source>
        <strain evidence="12 13">cv. Gransden 2004</strain>
    </source>
</reference>
<dbReference type="InterPro" id="IPR019821">
    <property type="entry name" value="Kinesin_motor_CS"/>
</dbReference>
<keyword evidence="3 7" id="KW-0067">ATP-binding</keyword>
<evidence type="ECO:0000256" key="1">
    <source>
        <dbReference type="ARBA" id="ARBA00022701"/>
    </source>
</evidence>
<feature type="region of interest" description="Disordered" evidence="9">
    <location>
        <begin position="157"/>
        <end position="230"/>
    </location>
</feature>
<gene>
    <name evidence="12" type="primary">LOC112282548</name>
    <name evidence="11" type="ORF">PHYPA_007079</name>
</gene>
<evidence type="ECO:0000256" key="2">
    <source>
        <dbReference type="ARBA" id="ARBA00022741"/>
    </source>
</evidence>
<evidence type="ECO:0000313" key="11">
    <source>
        <dbReference type="EMBL" id="PNR53404.1"/>
    </source>
</evidence>
<dbReference type="GO" id="GO:0007018">
    <property type="term" value="P:microtubule-based movement"/>
    <property type="evidence" value="ECO:0007669"/>
    <property type="project" value="InterPro"/>
</dbReference>
<dbReference type="Gene3D" id="3.40.850.10">
    <property type="entry name" value="Kinesin motor domain"/>
    <property type="match status" value="1"/>
</dbReference>
<keyword evidence="1" id="KW-0493">Microtubule</keyword>
<dbReference type="STRING" id="3218.A0A2K1KHZ4"/>
<feature type="region of interest" description="Disordered" evidence="9">
    <location>
        <begin position="1164"/>
        <end position="1198"/>
    </location>
</feature>
<proteinExistence type="inferred from homology"/>
<dbReference type="PROSITE" id="PS00411">
    <property type="entry name" value="KINESIN_MOTOR_1"/>
    <property type="match status" value="1"/>
</dbReference>
<dbReference type="EMBL" id="ABEU02000005">
    <property type="protein sequence ID" value="PNR53404.1"/>
    <property type="molecule type" value="Genomic_DNA"/>
</dbReference>
<reference evidence="12" key="3">
    <citation type="submission" date="2020-12" db="UniProtKB">
        <authorList>
            <consortium name="EnsemblPlants"/>
        </authorList>
    </citation>
    <scope>IDENTIFICATION</scope>
</reference>
<evidence type="ECO:0000259" key="10">
    <source>
        <dbReference type="PROSITE" id="PS50067"/>
    </source>
</evidence>
<accession>A0A2K1KHZ4</accession>
<dbReference type="SMART" id="SM00129">
    <property type="entry name" value="KISc"/>
    <property type="match status" value="1"/>
</dbReference>
<dbReference type="PANTHER" id="PTHR37739">
    <property type="entry name" value="KINESIN-LIKE PROTEIN KIN-12D"/>
    <property type="match status" value="1"/>
</dbReference>
<comment type="similarity">
    <text evidence="6">Belongs to the TRAFAC class myosin-kinesin ATPase superfamily. Kinesin family. KIN-12 subfamily.</text>
</comment>
<evidence type="ECO:0000256" key="3">
    <source>
        <dbReference type="ARBA" id="ARBA00022840"/>
    </source>
</evidence>
<keyword evidence="5 7" id="KW-0505">Motor protein</keyword>
<dbReference type="GO" id="GO:0005874">
    <property type="term" value="C:microtubule"/>
    <property type="evidence" value="ECO:0007669"/>
    <property type="project" value="UniProtKB-KW"/>
</dbReference>
<dbReference type="PaxDb" id="3218-PP1S72_20V6.1"/>
<feature type="region of interest" description="Disordered" evidence="9">
    <location>
        <begin position="1267"/>
        <end position="1304"/>
    </location>
</feature>
<dbReference type="Gramene" id="Pp3c5_1290V3.4">
    <property type="protein sequence ID" value="Pp3c5_1290V3.4"/>
    <property type="gene ID" value="Pp3c5_1290"/>
</dbReference>
<dbReference type="PROSITE" id="PS50067">
    <property type="entry name" value="KINESIN_MOTOR_2"/>
    <property type="match status" value="1"/>
</dbReference>
<dbReference type="RefSeq" id="XP_024376032.1">
    <property type="nucleotide sequence ID" value="XM_024520264.2"/>
</dbReference>
<dbReference type="GO" id="GO:0008017">
    <property type="term" value="F:microtubule binding"/>
    <property type="evidence" value="ECO:0007669"/>
    <property type="project" value="InterPro"/>
</dbReference>
<evidence type="ECO:0000256" key="7">
    <source>
        <dbReference type="PROSITE-ProRule" id="PRU00283"/>
    </source>
</evidence>
<feature type="compositionally biased region" description="Polar residues" evidence="9">
    <location>
        <begin position="1283"/>
        <end position="1304"/>
    </location>
</feature>
<dbReference type="PRINTS" id="PR00380">
    <property type="entry name" value="KINESINHEAVY"/>
</dbReference>
<evidence type="ECO:0000256" key="6">
    <source>
        <dbReference type="ARBA" id="ARBA00034488"/>
    </source>
</evidence>
<feature type="region of interest" description="Disordered" evidence="9">
    <location>
        <begin position="1"/>
        <end position="128"/>
    </location>
</feature>
<feature type="coiled-coil region" evidence="8">
    <location>
        <begin position="614"/>
        <end position="641"/>
    </location>
</feature>
<protein>
    <recommendedName>
        <fullName evidence="10">Kinesin motor domain-containing protein</fullName>
    </recommendedName>
</protein>
<organism evidence="11">
    <name type="scientific">Physcomitrium patens</name>
    <name type="common">Spreading-leaved earth moss</name>
    <name type="synonym">Physcomitrella patens</name>
    <dbReference type="NCBI Taxonomy" id="3218"/>
    <lineage>
        <taxon>Eukaryota</taxon>
        <taxon>Viridiplantae</taxon>
        <taxon>Streptophyta</taxon>
        <taxon>Embryophyta</taxon>
        <taxon>Bryophyta</taxon>
        <taxon>Bryophytina</taxon>
        <taxon>Bryopsida</taxon>
        <taxon>Funariidae</taxon>
        <taxon>Funariales</taxon>
        <taxon>Funariaceae</taxon>
        <taxon>Physcomitrium</taxon>
    </lineage>
</organism>
<keyword evidence="13" id="KW-1185">Reference proteome</keyword>
<keyword evidence="2 7" id="KW-0547">Nucleotide-binding</keyword>
<keyword evidence="4 8" id="KW-0175">Coiled coil</keyword>
<dbReference type="EnsemblPlants" id="Pp3c5_1290V3.1">
    <property type="protein sequence ID" value="Pp3c5_1290V3.1"/>
    <property type="gene ID" value="Pp3c5_1290"/>
</dbReference>
<dbReference type="InterPro" id="IPR044986">
    <property type="entry name" value="KIF15/KIN-12"/>
</dbReference>
<dbReference type="SUPFAM" id="SSF52540">
    <property type="entry name" value="P-loop containing nucleoside triphosphate hydrolases"/>
    <property type="match status" value="1"/>
</dbReference>
<dbReference type="Gramene" id="Pp3c5_1290V3.1">
    <property type="protein sequence ID" value="Pp3c5_1290V3.1"/>
    <property type="gene ID" value="Pp3c5_1290"/>
</dbReference>
<sequence length="1304" mass="144618">MGKESAAPKLSASKGAQSPSREIATEIDSRAPLSPILVKPRNNLPAHQRQQHQVHFHPTSQVSGLKKNTQIPPSTSLRMANSADYLENVTTSSPRTTEHKFAAPATPKSAGKRRFGWSNTRQHEDPLPGFVGLRSAMASSSPKHHRTRDASVEFNNQFSDTSSSSSSTCSDLSIPSCSSSSLYSGYTSASSKTGYDSASESASSTPRSTSRTTPVKNIPRPGKPGVPHSAALVHKGSQRGLLNSHSMKGGLENVPSFELQEDPDFWNDHNVQVLVRTRPVSNSESVGAGFTRCVRQDSAHTITWLGQPETRFTFDHVAGESITQEDIFRVAGSPMVDNCLRGYNSCMFAYGQTGSGKTHTMLGDIDDLDCHPSHQRGVTPRIFEYLFATIQQEVILREQEHLRFVCKCSFLEIYNEHITDLLDPSSTNLHIREDAKTGVYVENLKEVEVKSVHDVVQLLIQGASNRRVAATNMNRESSRSHSVFACSVESKWESNSLTNIRFGRLNLVDLAGSERQKSSGAEGDRLKEAANINKSLSTLGLVIMILVDVANGKERHIPYRDSKLTFLLQDSLGGNSKTTIIATISPSNVNALETLSTLKFAQRAKFIRNSAHVNEDSSGDVNALRREIQQLKNELNILKEHGMSATQTMEGDHLNISAMSPAQKQSSNNLHHKIRAVEATLAASLRREQQAQLAAKQYATEVDQLQSLVQQRDQSTQSGRMILRFRDDKIRRLEAVVAGKLPVDYHLLEDNKRLAEELELVKAQVDRNPELTRFAMDNIRLMEQVRGFQEFHQKGERTKMMEEIANLRDQLLEMTEAKLTLEQGAIALSNSQADKYRKELEICCNDLSTCLEINSTLTKELEQLKQQVAQLNTRCQEQQQDLDFLKAQPMGRVEELELERSVHLQIIEGLKAQLQQKESENRIAQNEDMRDVVEIKHTVHRIQSQGQIQDNVCITSEVLLPQEDQVQVDNIAIAEREPCTQGFTTEVSSLFDEDIEQLSVCDEKQAAMETEFETFSELMVQKESLLDEDLDKLDVCTKRQSLESEFETYAVVMEERSSYLSEEAVRQKVHAKTLEMASHFEPFTELMEGEELLLRESLEQLNIGTKTVAGLETDNLGVVASRDNLDIRLDLKPEISTSVESLPAVVEADSSCVVALSTQAKLEMSSNPFETERAGPKNPESTSEQETSRNSSSEDVSHRCVEFVTKTATVESMELSEGRELNLSALDILQEDLDAIRAGVTENASVRLDATDSILINADNKPINVEVTKGGSTMGTEIKSDSETSTSGGDVKAPSTQDGDVAST</sequence>
<feature type="domain" description="Kinesin motor" evidence="10">
    <location>
        <begin position="270"/>
        <end position="607"/>
    </location>
</feature>
<feature type="coiled-coil region" evidence="8">
    <location>
        <begin position="847"/>
        <end position="927"/>
    </location>
</feature>
<dbReference type="GeneID" id="112282548"/>
<dbReference type="InterPro" id="IPR036961">
    <property type="entry name" value="Kinesin_motor_dom_sf"/>
</dbReference>
<dbReference type="FunCoup" id="A0A2K1KHZ4">
    <property type="interactions" value="503"/>
</dbReference>
<feature type="compositionally biased region" description="Polar residues" evidence="9">
    <location>
        <begin position="58"/>
        <end position="79"/>
    </location>
</feature>
<dbReference type="GO" id="GO:0003777">
    <property type="term" value="F:microtubule motor activity"/>
    <property type="evidence" value="ECO:0007669"/>
    <property type="project" value="InterPro"/>
</dbReference>
<dbReference type="EnsemblPlants" id="Pp3c5_1290V3.4">
    <property type="protein sequence ID" value="Pp3c5_1290V3.4"/>
    <property type="gene ID" value="Pp3c5_1290"/>
</dbReference>
<name>A0A2K1KHZ4_PHYPA</name>